<dbReference type="RefSeq" id="XP_046072829.1">
    <property type="nucleotide sequence ID" value="XM_046213918.1"/>
</dbReference>
<sequence length="234" mass="25902">MPPFDLPILSFPSAEALEAYLDREHTTAPGFHLQLAKKGSPTPSVSAADAVEVALCFGWIDGRANALDEHSWLVRYTPRRAKSIWSLKNVGTVERLLREGRMRPAGIAAVEAAKADGRWERAYAGPATMTVPDDFAAALAAAEETGAAQFWEGLSRSRRYAVLMKLHTGSVQTRPKRIEEFVRVLGEGRVPGERLVKTSMIVKKVERRKNVGKKDSNAEKEARPSRRAGLRQRK</sequence>
<name>A0AAD4KT70_9EURO</name>
<evidence type="ECO:0000313" key="2">
    <source>
        <dbReference type="EMBL" id="KAH8698365.1"/>
    </source>
</evidence>
<evidence type="ECO:0008006" key="4">
    <source>
        <dbReference type="Google" id="ProtNLM"/>
    </source>
</evidence>
<feature type="compositionally biased region" description="Basic residues" evidence="1">
    <location>
        <begin position="225"/>
        <end position="234"/>
    </location>
</feature>
<evidence type="ECO:0000256" key="1">
    <source>
        <dbReference type="SAM" id="MobiDB-lite"/>
    </source>
</evidence>
<comment type="caution">
    <text evidence="2">The sequence shown here is derived from an EMBL/GenBank/DDBJ whole genome shotgun (WGS) entry which is preliminary data.</text>
</comment>
<reference evidence="2" key="1">
    <citation type="submission" date="2021-12" db="EMBL/GenBank/DDBJ databases">
        <title>Convergent genome expansion in fungi linked to evolution of root-endophyte symbiosis.</title>
        <authorList>
            <consortium name="DOE Joint Genome Institute"/>
            <person name="Ke Y.-H."/>
            <person name="Bonito G."/>
            <person name="Liao H.-L."/>
            <person name="Looney B."/>
            <person name="Rojas-Flechas A."/>
            <person name="Nash J."/>
            <person name="Hameed K."/>
            <person name="Schadt C."/>
            <person name="Martin F."/>
            <person name="Crous P.W."/>
            <person name="Miettinen O."/>
            <person name="Magnuson J.K."/>
            <person name="Labbe J."/>
            <person name="Jacobson D."/>
            <person name="Doktycz M.J."/>
            <person name="Veneault-Fourrey C."/>
            <person name="Kuo A."/>
            <person name="Mondo S."/>
            <person name="Calhoun S."/>
            <person name="Riley R."/>
            <person name="Ohm R."/>
            <person name="LaButti K."/>
            <person name="Andreopoulos B."/>
            <person name="Pangilinan J."/>
            <person name="Nolan M."/>
            <person name="Tritt A."/>
            <person name="Clum A."/>
            <person name="Lipzen A."/>
            <person name="Daum C."/>
            <person name="Barry K."/>
            <person name="Grigoriev I.V."/>
            <person name="Vilgalys R."/>
        </authorList>
    </citation>
    <scope>NUCLEOTIDE SEQUENCE</scope>
    <source>
        <strain evidence="2">PMI_201</strain>
    </source>
</reference>
<organism evidence="2 3">
    <name type="scientific">Talaromyces proteolyticus</name>
    <dbReference type="NCBI Taxonomy" id="1131652"/>
    <lineage>
        <taxon>Eukaryota</taxon>
        <taxon>Fungi</taxon>
        <taxon>Dikarya</taxon>
        <taxon>Ascomycota</taxon>
        <taxon>Pezizomycotina</taxon>
        <taxon>Eurotiomycetes</taxon>
        <taxon>Eurotiomycetidae</taxon>
        <taxon>Eurotiales</taxon>
        <taxon>Trichocomaceae</taxon>
        <taxon>Talaromyces</taxon>
        <taxon>Talaromyces sect. Bacilispori</taxon>
    </lineage>
</organism>
<dbReference type="GeneID" id="70244205"/>
<dbReference type="Proteomes" id="UP001201262">
    <property type="component" value="Unassembled WGS sequence"/>
</dbReference>
<keyword evidence="3" id="KW-1185">Reference proteome</keyword>
<feature type="compositionally biased region" description="Basic and acidic residues" evidence="1">
    <location>
        <begin position="208"/>
        <end position="224"/>
    </location>
</feature>
<gene>
    <name evidence="2" type="ORF">BGW36DRAFT_357905</name>
</gene>
<dbReference type="AlphaFoldDB" id="A0AAD4KT70"/>
<accession>A0AAD4KT70</accession>
<feature type="region of interest" description="Disordered" evidence="1">
    <location>
        <begin position="206"/>
        <end position="234"/>
    </location>
</feature>
<dbReference type="Pfam" id="PF13376">
    <property type="entry name" value="OmdA"/>
    <property type="match status" value="1"/>
</dbReference>
<dbReference type="EMBL" id="JAJTJA010000005">
    <property type="protein sequence ID" value="KAH8698365.1"/>
    <property type="molecule type" value="Genomic_DNA"/>
</dbReference>
<proteinExistence type="predicted"/>
<evidence type="ECO:0000313" key="3">
    <source>
        <dbReference type="Proteomes" id="UP001201262"/>
    </source>
</evidence>
<protein>
    <recommendedName>
        <fullName evidence="4">Bacteriocin-protection protein, YdeI/OmpD-associated family</fullName>
    </recommendedName>
</protein>